<evidence type="ECO:0000313" key="2">
    <source>
        <dbReference type="EnsemblPlants" id="OPUNC03G31600.1"/>
    </source>
</evidence>
<keyword evidence="3" id="KW-1185">Reference proteome</keyword>
<feature type="compositionally biased region" description="Gly residues" evidence="1">
    <location>
        <begin position="58"/>
        <end position="68"/>
    </location>
</feature>
<reference evidence="2" key="2">
    <citation type="submission" date="2018-05" db="EMBL/GenBank/DDBJ databases">
        <title>OpunRS2 (Oryza punctata Reference Sequence Version 2).</title>
        <authorList>
            <person name="Zhang J."/>
            <person name="Kudrna D."/>
            <person name="Lee S."/>
            <person name="Talag J."/>
            <person name="Welchert J."/>
            <person name="Wing R.A."/>
        </authorList>
    </citation>
    <scope>NUCLEOTIDE SEQUENCE [LARGE SCALE GENOMIC DNA]</scope>
</reference>
<feature type="compositionally biased region" description="Pro residues" evidence="1">
    <location>
        <begin position="74"/>
        <end position="87"/>
    </location>
</feature>
<dbReference type="EnsemblPlants" id="OPUNC03G31600.1">
    <property type="protein sequence ID" value="OPUNC03G31600.1"/>
    <property type="gene ID" value="OPUNC03G31600"/>
</dbReference>
<accession>A0A0E0KJ54</accession>
<dbReference type="AlphaFoldDB" id="A0A0E0KJ54"/>
<dbReference type="HOGENOM" id="CLU_1809339_0_0_1"/>
<dbReference type="Gramene" id="OPUNC03G31600.1">
    <property type="protein sequence ID" value="OPUNC03G31600.1"/>
    <property type="gene ID" value="OPUNC03G31600"/>
</dbReference>
<dbReference type="Proteomes" id="UP000026962">
    <property type="component" value="Chromosome 3"/>
</dbReference>
<evidence type="ECO:0000256" key="1">
    <source>
        <dbReference type="SAM" id="MobiDB-lite"/>
    </source>
</evidence>
<proteinExistence type="predicted"/>
<feature type="region of interest" description="Disordered" evidence="1">
    <location>
        <begin position="39"/>
        <end position="98"/>
    </location>
</feature>
<name>A0A0E0KJ54_ORYPU</name>
<evidence type="ECO:0000313" key="3">
    <source>
        <dbReference type="Proteomes" id="UP000026962"/>
    </source>
</evidence>
<protein>
    <submittedName>
        <fullName evidence="2">Uncharacterized protein</fullName>
    </submittedName>
</protein>
<sequence length="143" mass="15437">MAGRERERPAVDLEVWGSAMAAMTTICGMRVEGQERSMVGADPAMGGSTAADLARGMTGSGSGGGGSDGRADQAPPPPPAWILPPLAPHARDDDDDDSSVWGNRLSEFFCNFPFLQLDDLRGRMRKSNLRMWLLYSHAKVLFL</sequence>
<organism evidence="2">
    <name type="scientific">Oryza punctata</name>
    <name type="common">Red rice</name>
    <dbReference type="NCBI Taxonomy" id="4537"/>
    <lineage>
        <taxon>Eukaryota</taxon>
        <taxon>Viridiplantae</taxon>
        <taxon>Streptophyta</taxon>
        <taxon>Embryophyta</taxon>
        <taxon>Tracheophyta</taxon>
        <taxon>Spermatophyta</taxon>
        <taxon>Magnoliopsida</taxon>
        <taxon>Liliopsida</taxon>
        <taxon>Poales</taxon>
        <taxon>Poaceae</taxon>
        <taxon>BOP clade</taxon>
        <taxon>Oryzoideae</taxon>
        <taxon>Oryzeae</taxon>
        <taxon>Oryzinae</taxon>
        <taxon>Oryza</taxon>
    </lineage>
</organism>
<reference evidence="2" key="1">
    <citation type="submission" date="2015-04" db="UniProtKB">
        <authorList>
            <consortium name="EnsemblPlants"/>
        </authorList>
    </citation>
    <scope>IDENTIFICATION</scope>
</reference>